<dbReference type="InterPro" id="IPR052718">
    <property type="entry name" value="NmrA-type_oxidoreductase"/>
</dbReference>
<gene>
    <name evidence="1" type="ORF">ACFS25_08445</name>
</gene>
<reference evidence="2" key="1">
    <citation type="journal article" date="2019" name="Int. J. Syst. Evol. Microbiol.">
        <title>The Global Catalogue of Microorganisms (GCM) 10K type strain sequencing project: providing services to taxonomists for standard genome sequencing and annotation.</title>
        <authorList>
            <consortium name="The Broad Institute Genomics Platform"/>
            <consortium name="The Broad Institute Genome Sequencing Center for Infectious Disease"/>
            <person name="Wu L."/>
            <person name="Ma J."/>
        </authorList>
    </citation>
    <scope>NUCLEOTIDE SEQUENCE [LARGE SCALE GENOMIC DNA]</scope>
    <source>
        <strain evidence="2">KCTC 52490</strain>
    </source>
</reference>
<evidence type="ECO:0000313" key="2">
    <source>
        <dbReference type="Proteomes" id="UP001597512"/>
    </source>
</evidence>
<dbReference type="Gene3D" id="3.40.50.720">
    <property type="entry name" value="NAD(P)-binding Rossmann-like Domain"/>
    <property type="match status" value="1"/>
</dbReference>
<dbReference type="PANTHER" id="PTHR47129">
    <property type="entry name" value="QUINONE OXIDOREDUCTASE 2"/>
    <property type="match status" value="1"/>
</dbReference>
<name>A0ABW6AES3_9BACT</name>
<dbReference type="Gene3D" id="3.90.25.10">
    <property type="entry name" value="UDP-galactose 4-epimerase, domain 1"/>
    <property type="match status" value="1"/>
</dbReference>
<evidence type="ECO:0008006" key="3">
    <source>
        <dbReference type="Google" id="ProtNLM"/>
    </source>
</evidence>
<evidence type="ECO:0000313" key="1">
    <source>
        <dbReference type="EMBL" id="MFD2933806.1"/>
    </source>
</evidence>
<protein>
    <recommendedName>
        <fullName evidence="3">SDR family NAD(P)-dependent oxidoreductase</fullName>
    </recommendedName>
</protein>
<sequence>MGEAIASALASTCEGNLTYQLTGSKSYSFYDLATSLTALSGKLVTYTLVEPATFADQLMGRGLSEIMAQRITGFITDIANGQEDIISPDLEKLLGRKKADCT</sequence>
<dbReference type="Proteomes" id="UP001597512">
    <property type="component" value="Unassembled WGS sequence"/>
</dbReference>
<dbReference type="PANTHER" id="PTHR47129:SF1">
    <property type="entry name" value="NMRA-LIKE DOMAIN-CONTAINING PROTEIN"/>
    <property type="match status" value="1"/>
</dbReference>
<dbReference type="RefSeq" id="WP_381498605.1">
    <property type="nucleotide sequence ID" value="NZ_JBHUOM010000002.1"/>
</dbReference>
<keyword evidence="2" id="KW-1185">Reference proteome</keyword>
<dbReference type="EMBL" id="JBHUOM010000002">
    <property type="protein sequence ID" value="MFD2933806.1"/>
    <property type="molecule type" value="Genomic_DNA"/>
</dbReference>
<proteinExistence type="predicted"/>
<comment type="caution">
    <text evidence="1">The sequence shown here is derived from an EMBL/GenBank/DDBJ whole genome shotgun (WGS) entry which is preliminary data.</text>
</comment>
<organism evidence="1 2">
    <name type="scientific">Spirosoma flavum</name>
    <dbReference type="NCBI Taxonomy" id="2048557"/>
    <lineage>
        <taxon>Bacteria</taxon>
        <taxon>Pseudomonadati</taxon>
        <taxon>Bacteroidota</taxon>
        <taxon>Cytophagia</taxon>
        <taxon>Cytophagales</taxon>
        <taxon>Cytophagaceae</taxon>
        <taxon>Spirosoma</taxon>
    </lineage>
</organism>
<accession>A0ABW6AES3</accession>